<feature type="compositionally biased region" description="Basic and acidic residues" evidence="1">
    <location>
        <begin position="40"/>
        <end position="51"/>
    </location>
</feature>
<evidence type="ECO:0000313" key="3">
    <source>
        <dbReference type="Proteomes" id="UP000287651"/>
    </source>
</evidence>
<dbReference type="AlphaFoldDB" id="A0A426ZNG0"/>
<feature type="region of interest" description="Disordered" evidence="1">
    <location>
        <begin position="40"/>
        <end position="65"/>
    </location>
</feature>
<name>A0A426ZNG0_ENSVE</name>
<sequence>MGIRPSKPFWLLVEKPSTTVRKMMQRANHYIAAETLIVEKHEEQKHPRTEQSRGPTLGPLRRKVEGSDFSWSRSSITPLNSMQTEIFLQIRGKGLLAPPNLIKTRPEERDRGRYYHFHREYDHDTNEC</sequence>
<accession>A0A426ZNG0</accession>
<gene>
    <name evidence="2" type="ORF">B296_00010444</name>
</gene>
<proteinExistence type="predicted"/>
<organism evidence="2 3">
    <name type="scientific">Ensete ventricosum</name>
    <name type="common">Abyssinian banana</name>
    <name type="synonym">Musa ensete</name>
    <dbReference type="NCBI Taxonomy" id="4639"/>
    <lineage>
        <taxon>Eukaryota</taxon>
        <taxon>Viridiplantae</taxon>
        <taxon>Streptophyta</taxon>
        <taxon>Embryophyta</taxon>
        <taxon>Tracheophyta</taxon>
        <taxon>Spermatophyta</taxon>
        <taxon>Magnoliopsida</taxon>
        <taxon>Liliopsida</taxon>
        <taxon>Zingiberales</taxon>
        <taxon>Musaceae</taxon>
        <taxon>Ensete</taxon>
    </lineage>
</organism>
<reference evidence="2 3" key="1">
    <citation type="journal article" date="2014" name="Agronomy (Basel)">
        <title>A Draft Genome Sequence for Ensete ventricosum, the Drought-Tolerant Tree Against Hunger.</title>
        <authorList>
            <person name="Harrison J."/>
            <person name="Moore K.A."/>
            <person name="Paszkiewicz K."/>
            <person name="Jones T."/>
            <person name="Grant M."/>
            <person name="Ambacheew D."/>
            <person name="Muzemil S."/>
            <person name="Studholme D.J."/>
        </authorList>
    </citation>
    <scope>NUCLEOTIDE SEQUENCE [LARGE SCALE GENOMIC DNA]</scope>
</reference>
<evidence type="ECO:0000256" key="1">
    <source>
        <dbReference type="SAM" id="MobiDB-lite"/>
    </source>
</evidence>
<dbReference type="Proteomes" id="UP000287651">
    <property type="component" value="Unassembled WGS sequence"/>
</dbReference>
<dbReference type="EMBL" id="AMZH03005797">
    <property type="protein sequence ID" value="RRT65490.1"/>
    <property type="molecule type" value="Genomic_DNA"/>
</dbReference>
<comment type="caution">
    <text evidence="2">The sequence shown here is derived from an EMBL/GenBank/DDBJ whole genome shotgun (WGS) entry which is preliminary data.</text>
</comment>
<evidence type="ECO:0000313" key="2">
    <source>
        <dbReference type="EMBL" id="RRT65490.1"/>
    </source>
</evidence>
<protein>
    <submittedName>
        <fullName evidence="2">Uncharacterized protein</fullName>
    </submittedName>
</protein>